<feature type="domain" description="Nucleoside transporter/FeoB GTPase Gate" evidence="2">
    <location>
        <begin position="42"/>
        <end position="151"/>
    </location>
</feature>
<organism evidence="3 4">
    <name type="scientific">Symbiobacterium thermophilum</name>
    <dbReference type="NCBI Taxonomy" id="2734"/>
    <lineage>
        <taxon>Bacteria</taxon>
        <taxon>Bacillati</taxon>
        <taxon>Bacillota</taxon>
        <taxon>Clostridia</taxon>
        <taxon>Eubacteriales</taxon>
        <taxon>Symbiobacteriaceae</taxon>
        <taxon>Symbiobacterium</taxon>
    </lineage>
</organism>
<reference evidence="4" key="1">
    <citation type="submission" date="2016-04" db="EMBL/GenBank/DDBJ databases">
        <authorList>
            <person name="Antunes L.P."/>
            <person name="Martins L.F."/>
            <person name="Pereira R.V."/>
            <person name="Thomas A.M."/>
            <person name="Barbosa D."/>
            <person name="Nascimento L."/>
            <person name="Silva G.M."/>
            <person name="Condomitti G.W."/>
            <person name="Digiampietri L.A."/>
            <person name="Lombardi K.C."/>
            <person name="Ramos P.L."/>
            <person name="Quaggio R.B."/>
            <person name="Oliveira J.C."/>
            <person name="Pascon R.C."/>
            <person name="Cruz J.B."/>
            <person name="Silva A.M."/>
            <person name="Setubal J.C."/>
        </authorList>
    </citation>
    <scope>NUCLEOTIDE SEQUENCE [LARGE SCALE GENOMIC DNA]</scope>
</reference>
<feature type="transmembrane region" description="Helical" evidence="1">
    <location>
        <begin position="133"/>
        <end position="153"/>
    </location>
</feature>
<sequence length="196" mass="20275">MLNIIWLGLILVGVAVAGATGRAAEVTDAAFNGGKLAIETAIGLAGTMALWMGIMKIAERSGLMEGLAALLRPVVRWLFPSVPRDHPAVGAMLMNISANMLGLGSAATPFGLKAMQELQELNPDKETASEAMCTFLALNTASITLVPGTVIALRATYGSVNPAETVAATLIASALAGVFSVALDWAVRTSLRARGR</sequence>
<dbReference type="EMBL" id="LWLV01002226">
    <property type="protein sequence ID" value="OTA40261.1"/>
    <property type="molecule type" value="Genomic_DNA"/>
</dbReference>
<evidence type="ECO:0000313" key="3">
    <source>
        <dbReference type="EMBL" id="OTA40261.1"/>
    </source>
</evidence>
<protein>
    <submittedName>
        <fullName evidence="3">Spore maturation protein</fullName>
    </submittedName>
</protein>
<evidence type="ECO:0000256" key="1">
    <source>
        <dbReference type="SAM" id="Phobius"/>
    </source>
</evidence>
<proteinExistence type="predicted"/>
<dbReference type="Pfam" id="PF07670">
    <property type="entry name" value="Gate"/>
    <property type="match status" value="1"/>
</dbReference>
<dbReference type="InterPro" id="IPR011642">
    <property type="entry name" value="Gate_dom"/>
</dbReference>
<evidence type="ECO:0000313" key="4">
    <source>
        <dbReference type="Proteomes" id="UP000194267"/>
    </source>
</evidence>
<dbReference type="AlphaFoldDB" id="A0A1Y2T190"/>
<comment type="caution">
    <text evidence="3">The sequence shown here is derived from an EMBL/GenBank/DDBJ whole genome shotgun (WGS) entry which is preliminary data.</text>
</comment>
<name>A0A1Y2T190_SYMTR</name>
<dbReference type="Proteomes" id="UP000194267">
    <property type="component" value="Unassembled WGS sequence"/>
</dbReference>
<keyword evidence="1" id="KW-1133">Transmembrane helix</keyword>
<keyword evidence="1" id="KW-0472">Membrane</keyword>
<accession>A0A1Y2T190</accession>
<feature type="transmembrane region" description="Helical" evidence="1">
    <location>
        <begin position="33"/>
        <end position="54"/>
    </location>
</feature>
<keyword evidence="1" id="KW-0812">Transmembrane</keyword>
<feature type="transmembrane region" description="Helical" evidence="1">
    <location>
        <begin position="165"/>
        <end position="187"/>
    </location>
</feature>
<gene>
    <name evidence="3" type="ORF">A6D92_20480</name>
</gene>
<feature type="transmembrane region" description="Helical" evidence="1">
    <location>
        <begin position="91"/>
        <end position="112"/>
    </location>
</feature>
<evidence type="ECO:0000259" key="2">
    <source>
        <dbReference type="Pfam" id="PF07670"/>
    </source>
</evidence>